<feature type="compositionally biased region" description="Low complexity" evidence="1">
    <location>
        <begin position="22"/>
        <end position="38"/>
    </location>
</feature>
<keyword evidence="2" id="KW-0614">Plasmid</keyword>
<accession>A0A5P9WCH3</accession>
<reference evidence="2" key="1">
    <citation type="submission" date="2019-04" db="EMBL/GenBank/DDBJ databases">
        <title>The complete sequencing and assembly of plasmid pAN70-1 carrying blaAFM-1 gene.</title>
        <authorList>
            <person name="Rui Y."/>
            <person name="Peng Y."/>
        </authorList>
    </citation>
    <scope>NUCLEOTIDE SEQUENCE</scope>
    <source>
        <strain evidence="2">AN70</strain>
        <plasmid evidence="2">pAN70-1</plasmid>
    </source>
</reference>
<feature type="compositionally biased region" description="Basic and acidic residues" evidence="1">
    <location>
        <begin position="66"/>
        <end position="76"/>
    </location>
</feature>
<sequence length="101" mass="10752">MKPGASGSARHSSFGRGKPDLPAGEARARAPPEAARGAQPKASTERVRMAAKRTLARTSRAVGQLEGRERPNRDDEPGQGAKGWQAPIGARRDATAARRRE</sequence>
<protein>
    <submittedName>
        <fullName evidence="2">Uncharacterized protein</fullName>
    </submittedName>
</protein>
<dbReference type="AlphaFoldDB" id="A0A5P9WCH3"/>
<feature type="compositionally biased region" description="Basic and acidic residues" evidence="1">
    <location>
        <begin position="90"/>
        <end position="101"/>
    </location>
</feature>
<dbReference type="EMBL" id="MK757441">
    <property type="protein sequence ID" value="QFX79165.1"/>
    <property type="molecule type" value="Genomic_DNA"/>
</dbReference>
<feature type="region of interest" description="Disordered" evidence="1">
    <location>
        <begin position="1"/>
        <end position="101"/>
    </location>
</feature>
<organism evidence="2">
    <name type="scientific">Alcaligenes faecalis</name>
    <dbReference type="NCBI Taxonomy" id="511"/>
    <lineage>
        <taxon>Bacteria</taxon>
        <taxon>Pseudomonadati</taxon>
        <taxon>Pseudomonadota</taxon>
        <taxon>Betaproteobacteria</taxon>
        <taxon>Burkholderiales</taxon>
        <taxon>Alcaligenaceae</taxon>
        <taxon>Alcaligenes</taxon>
    </lineage>
</organism>
<gene>
    <name evidence="2" type="ORF">pAN70-1000014</name>
</gene>
<evidence type="ECO:0000313" key="2">
    <source>
        <dbReference type="EMBL" id="QFX79165.1"/>
    </source>
</evidence>
<evidence type="ECO:0000256" key="1">
    <source>
        <dbReference type="SAM" id="MobiDB-lite"/>
    </source>
</evidence>
<name>A0A5P9WCH3_ALCFA</name>
<proteinExistence type="predicted"/>
<geneLocation type="plasmid" evidence="2">
    <name>pAN70-1</name>
</geneLocation>